<accession>A0ABQ1UDI8</accession>
<reference evidence="2" key="1">
    <citation type="journal article" date="2019" name="Int. J. Syst. Evol. Microbiol.">
        <title>The Global Catalogue of Microorganisms (GCM) 10K type strain sequencing project: providing services to taxonomists for standard genome sequencing and annotation.</title>
        <authorList>
            <consortium name="The Broad Institute Genomics Platform"/>
            <consortium name="The Broad Institute Genome Sequencing Center for Infectious Disease"/>
            <person name="Wu L."/>
            <person name="Ma J."/>
        </authorList>
    </citation>
    <scope>NUCLEOTIDE SEQUENCE [LARGE SCALE GENOMIC DNA]</scope>
    <source>
        <strain evidence="2">CGMCC 1.16060</strain>
    </source>
</reference>
<evidence type="ECO:0000313" key="1">
    <source>
        <dbReference type="EMBL" id="GGF16076.1"/>
    </source>
</evidence>
<evidence type="ECO:0000313" key="2">
    <source>
        <dbReference type="Proteomes" id="UP000655016"/>
    </source>
</evidence>
<protein>
    <recommendedName>
        <fullName evidence="3">Response regulator receiver domain-containing protein</fullName>
    </recommendedName>
</protein>
<sequence length="152" mass="17495">MLLKFRILTGNPLTQNIILLSQSNSSFLTWIKLILTYINYFCNVKKQIMKKYNFLILGKNQPILEILLRLVNANENWTAAGFNDEELAKDYFLQHKVDFVLLSSAIEDHVEKEFAAFCLQAHPGVEIIEHFGGGSGLLQSEIYDRLFKRGEL</sequence>
<organism evidence="1 2">
    <name type="scientific">Flavobacterium limi</name>
    <dbReference type="NCBI Taxonomy" id="2045105"/>
    <lineage>
        <taxon>Bacteria</taxon>
        <taxon>Pseudomonadati</taxon>
        <taxon>Bacteroidota</taxon>
        <taxon>Flavobacteriia</taxon>
        <taxon>Flavobacteriales</taxon>
        <taxon>Flavobacteriaceae</taxon>
        <taxon>Flavobacterium</taxon>
    </lineage>
</organism>
<comment type="caution">
    <text evidence="1">The sequence shown here is derived from an EMBL/GenBank/DDBJ whole genome shotgun (WGS) entry which is preliminary data.</text>
</comment>
<keyword evidence="2" id="KW-1185">Reference proteome</keyword>
<proteinExistence type="predicted"/>
<gene>
    <name evidence="1" type="ORF">GCM10011518_26850</name>
</gene>
<dbReference type="EMBL" id="BMKP01000006">
    <property type="protein sequence ID" value="GGF16076.1"/>
    <property type="molecule type" value="Genomic_DNA"/>
</dbReference>
<evidence type="ECO:0008006" key="3">
    <source>
        <dbReference type="Google" id="ProtNLM"/>
    </source>
</evidence>
<name>A0ABQ1UDI8_9FLAO</name>
<dbReference type="Proteomes" id="UP000655016">
    <property type="component" value="Unassembled WGS sequence"/>
</dbReference>